<dbReference type="Proteomes" id="UP000004925">
    <property type="component" value="Unassembled WGS sequence"/>
</dbReference>
<keyword evidence="1" id="KW-0732">Signal</keyword>
<dbReference type="AlphaFoldDB" id="A0A0M1VX74"/>
<dbReference type="InterPro" id="IPR024258">
    <property type="entry name" value="DUF3798"/>
</dbReference>
<feature type="signal peptide" evidence="1">
    <location>
        <begin position="1"/>
        <end position="21"/>
    </location>
</feature>
<dbReference type="PROSITE" id="PS51257">
    <property type="entry name" value="PROKAR_LIPOPROTEIN"/>
    <property type="match status" value="1"/>
</dbReference>
<dbReference type="eggNOG" id="COG1609">
    <property type="taxonomic scope" value="Bacteria"/>
</dbReference>
<dbReference type="HOGENOM" id="CLU_705475_0_0_0"/>
<name>A0A0M1VX74_FUSVC</name>
<dbReference type="Pfam" id="PF12683">
    <property type="entry name" value="DUF3798"/>
    <property type="match status" value="1"/>
</dbReference>
<organism evidence="2 3">
    <name type="scientific">Fusobacterium vincentii 4_1_13</name>
    <dbReference type="NCBI Taxonomy" id="469606"/>
    <lineage>
        <taxon>Bacteria</taxon>
        <taxon>Fusobacteriati</taxon>
        <taxon>Fusobacteriota</taxon>
        <taxon>Fusobacteriia</taxon>
        <taxon>Fusobacteriales</taxon>
        <taxon>Fusobacteriaceae</taxon>
        <taxon>Fusobacterium</taxon>
    </lineage>
</organism>
<proteinExistence type="predicted"/>
<evidence type="ECO:0000256" key="1">
    <source>
        <dbReference type="SAM" id="SignalP"/>
    </source>
</evidence>
<accession>A0A0M1VX74</accession>
<dbReference type="Gene3D" id="3.40.50.11400">
    <property type="match status" value="1"/>
</dbReference>
<dbReference type="InterPro" id="IPR028082">
    <property type="entry name" value="Peripla_BP_I"/>
</dbReference>
<feature type="chain" id="PRO_5005625066" description="DUF3798 domain-containing protein" evidence="1">
    <location>
        <begin position="22"/>
        <end position="419"/>
    </location>
</feature>
<protein>
    <recommendedName>
        <fullName evidence="4">DUF3798 domain-containing protein</fullName>
    </recommendedName>
</protein>
<gene>
    <name evidence="2" type="ORF">FSCG_01773</name>
</gene>
<comment type="caution">
    <text evidence="2">The sequence shown here is derived from an EMBL/GenBank/DDBJ whole genome shotgun (WGS) entry which is preliminary data.</text>
</comment>
<reference evidence="2 3" key="1">
    <citation type="submission" date="2011-10" db="EMBL/GenBank/DDBJ databases">
        <title>The Genome Sequence of Fusobacterium sp. 4_1_13.</title>
        <authorList>
            <consortium name="The Broad Institute Genome Sequencing Platform"/>
            <person name="Earl A."/>
            <person name="Ward D."/>
            <person name="Feldgarden M."/>
            <person name="Gevers D."/>
            <person name="Strauss J."/>
            <person name="Ambrose C."/>
            <person name="Allen-Vercoe E."/>
            <person name="Young S.K."/>
            <person name="Zeng Q."/>
            <person name="Gargeya S."/>
            <person name="Fitzgerald M."/>
            <person name="Haas B."/>
            <person name="Abouelleil A."/>
            <person name="Alvarado L."/>
            <person name="Arachchi H.M."/>
            <person name="Berlin A."/>
            <person name="Brown A."/>
            <person name="Chapman S.B."/>
            <person name="Chen Z."/>
            <person name="Dunbar C."/>
            <person name="Freedman E."/>
            <person name="Gearin G."/>
            <person name="Goldberg J."/>
            <person name="Griggs A."/>
            <person name="Gujja S."/>
            <person name="Heiman D."/>
            <person name="Howarth C."/>
            <person name="Larson L."/>
            <person name="Lui A."/>
            <person name="MacDonald P.J."/>
            <person name="Montmayeur A."/>
            <person name="Murphy C."/>
            <person name="Neiman D."/>
            <person name="Pearson M."/>
            <person name="Priest M."/>
            <person name="Roberts A."/>
            <person name="Saif S."/>
            <person name="Shea T."/>
            <person name="Shenoy N."/>
            <person name="Sisk P."/>
            <person name="Stolte C."/>
            <person name="Sykes S."/>
            <person name="Wortman J."/>
            <person name="Nusbaum C."/>
            <person name="Birren B."/>
        </authorList>
    </citation>
    <scope>NUCLEOTIDE SEQUENCE [LARGE SCALE GENOMIC DNA]</scope>
    <source>
        <strain evidence="2 3">4_1_13</strain>
    </source>
</reference>
<sequence length="419" mass="45774">MKMKKILFSLLAVFILMVAVACGKKEAPTEDANAQQEAASEVVTQDYHIGIVTTSVSQSEDNFRGAEAVVKQYGSSNDEGGKITVVTVPDNFMQEQETTISQMVSLADDPKMKAVIVAEGIPGTYPAFKAIREKRPDILLFVNNTHEDPVQVSTVADVVVNSDSVARGYLIVKTAHDLGAKKFMHISFPRHLSYETISRRRAIMEQTAKDLGMEYIEMSAPDPLSDVGVPGAQQFILEQVPNWIAKYGKDIAFFATNDAQTEPLLKQIAAHGGYFIEADLPSPTMGYPGALGIEFTDDEKGNWPKILEKVEKAVVDAGGSGRMGTWAYSYNFSGIEGLTDLAVKSIESGDRDFTLDKVLASLDTATPDSKWNGSLMKNNNGVDIPNSFFVYQDTYIFGKGYMGITSVEVPEKYGKIGNK</sequence>
<evidence type="ECO:0000313" key="2">
    <source>
        <dbReference type="EMBL" id="EEO41060.1"/>
    </source>
</evidence>
<dbReference type="RefSeq" id="WP_008803490.1">
    <property type="nucleotide sequence ID" value="NZ_KQ235738.1"/>
</dbReference>
<dbReference type="Gene3D" id="3.40.50.11390">
    <property type="match status" value="1"/>
</dbReference>
<evidence type="ECO:0008006" key="4">
    <source>
        <dbReference type="Google" id="ProtNLM"/>
    </source>
</evidence>
<evidence type="ECO:0000313" key="3">
    <source>
        <dbReference type="Proteomes" id="UP000004925"/>
    </source>
</evidence>
<dbReference type="EMBL" id="ACDE02000023">
    <property type="protein sequence ID" value="EEO41060.1"/>
    <property type="molecule type" value="Genomic_DNA"/>
</dbReference>
<dbReference type="SUPFAM" id="SSF53822">
    <property type="entry name" value="Periplasmic binding protein-like I"/>
    <property type="match status" value="1"/>
</dbReference>